<gene>
    <name evidence="1" type="ORF">JCM19239_6036</name>
</gene>
<evidence type="ECO:0000313" key="2">
    <source>
        <dbReference type="Proteomes" id="UP000029223"/>
    </source>
</evidence>
<proteinExistence type="predicted"/>
<evidence type="ECO:0000313" key="1">
    <source>
        <dbReference type="EMBL" id="GAL29688.1"/>
    </source>
</evidence>
<keyword evidence="2" id="KW-1185">Reference proteome</keyword>
<accession>A0ABQ0JLR1</accession>
<sequence>MIVIPIFVIAPHFEETLEEGRMQAFACIRARDDYFGQLLDMDLTLCEGNELSPQAQSKLSELKQALISAYQEAEFNDSFIKATLKETHDQFSEVTLKAILTKAA</sequence>
<comment type="caution">
    <text evidence="1">The sequence shown here is derived from an EMBL/GenBank/DDBJ whole genome shotgun (WGS) entry which is preliminary data.</text>
</comment>
<organism evidence="1 2">
    <name type="scientific">Vibrio variabilis</name>
    <dbReference type="NCBI Taxonomy" id="990271"/>
    <lineage>
        <taxon>Bacteria</taxon>
        <taxon>Pseudomonadati</taxon>
        <taxon>Pseudomonadota</taxon>
        <taxon>Gammaproteobacteria</taxon>
        <taxon>Vibrionales</taxon>
        <taxon>Vibrionaceae</taxon>
        <taxon>Vibrio</taxon>
    </lineage>
</organism>
<protein>
    <submittedName>
        <fullName evidence="1">Uncharacterized protein</fullName>
    </submittedName>
</protein>
<reference evidence="2" key="1">
    <citation type="submission" date="2014-09" db="EMBL/GenBank/DDBJ databases">
        <title>Vibrio variabilis JCM 19239. (C206) whole genome shotgun sequence.</title>
        <authorList>
            <person name="Sawabe T."/>
            <person name="Meirelles P."/>
            <person name="Nakanishi M."/>
            <person name="Sayaka M."/>
            <person name="Hattori M."/>
            <person name="Ohkuma M."/>
        </authorList>
    </citation>
    <scope>NUCLEOTIDE SEQUENCE [LARGE SCALE GENOMIC DNA]</scope>
    <source>
        <strain evidence="2">JCM 19239</strain>
    </source>
</reference>
<dbReference type="Proteomes" id="UP000029223">
    <property type="component" value="Unassembled WGS sequence"/>
</dbReference>
<name>A0ABQ0JLR1_9VIBR</name>
<dbReference type="EMBL" id="BBMS01000071">
    <property type="protein sequence ID" value="GAL29688.1"/>
    <property type="molecule type" value="Genomic_DNA"/>
</dbReference>